<feature type="domain" description="VOC" evidence="1">
    <location>
        <begin position="4"/>
        <end position="109"/>
    </location>
</feature>
<dbReference type="PROSITE" id="PS51819">
    <property type="entry name" value="VOC"/>
    <property type="match status" value="1"/>
</dbReference>
<dbReference type="STRING" id="394193.SAMN04489732_12624"/>
<sequence>MPGQINWVELPAADTAKARAFYSGLFGWGTSEFGGDYHVIDNGPAGAIAPREDGFTHPRVYFATDDIDASVKRIHELGGTGENVQAVPGVGRITHCHDDQGTPFSLYEPAPQE</sequence>
<reference evidence="2 3" key="1">
    <citation type="submission" date="2016-10" db="EMBL/GenBank/DDBJ databases">
        <authorList>
            <person name="de Groot N.N."/>
        </authorList>
    </citation>
    <scope>NUCLEOTIDE SEQUENCE [LARGE SCALE GENOMIC DNA]</scope>
    <source>
        <strain evidence="2 3">DSM 44993</strain>
    </source>
</reference>
<protein>
    <recommendedName>
        <fullName evidence="1">VOC domain-containing protein</fullName>
    </recommendedName>
</protein>
<dbReference type="Proteomes" id="UP000198582">
    <property type="component" value="Unassembled WGS sequence"/>
</dbReference>
<dbReference type="InterPro" id="IPR037523">
    <property type="entry name" value="VOC_core"/>
</dbReference>
<gene>
    <name evidence="2" type="ORF">SAMN04489732_12624</name>
</gene>
<name>A0A1H8YM87_9PSEU</name>
<dbReference type="InterPro" id="IPR041581">
    <property type="entry name" value="Glyoxalase_6"/>
</dbReference>
<dbReference type="InterPro" id="IPR029068">
    <property type="entry name" value="Glyas_Bleomycin-R_OHBP_Dase"/>
</dbReference>
<evidence type="ECO:0000259" key="1">
    <source>
        <dbReference type="PROSITE" id="PS51819"/>
    </source>
</evidence>
<keyword evidence="3" id="KW-1185">Reference proteome</keyword>
<dbReference type="PANTHER" id="PTHR33993:SF14">
    <property type="entry name" value="GB|AAF24581.1"/>
    <property type="match status" value="1"/>
</dbReference>
<dbReference type="SUPFAM" id="SSF54593">
    <property type="entry name" value="Glyoxalase/Bleomycin resistance protein/Dihydroxybiphenyl dioxygenase"/>
    <property type="match status" value="1"/>
</dbReference>
<organism evidence="2 3">
    <name type="scientific">Amycolatopsis saalfeldensis</name>
    <dbReference type="NCBI Taxonomy" id="394193"/>
    <lineage>
        <taxon>Bacteria</taxon>
        <taxon>Bacillati</taxon>
        <taxon>Actinomycetota</taxon>
        <taxon>Actinomycetes</taxon>
        <taxon>Pseudonocardiales</taxon>
        <taxon>Pseudonocardiaceae</taxon>
        <taxon>Amycolatopsis</taxon>
    </lineage>
</organism>
<dbReference type="InterPro" id="IPR052164">
    <property type="entry name" value="Anthracycline_SecMetBiosynth"/>
</dbReference>
<dbReference type="CDD" id="cd07247">
    <property type="entry name" value="SgaA_N_like"/>
    <property type="match status" value="1"/>
</dbReference>
<dbReference type="PANTHER" id="PTHR33993">
    <property type="entry name" value="GLYOXALASE-RELATED"/>
    <property type="match status" value="1"/>
</dbReference>
<dbReference type="Gene3D" id="3.10.180.10">
    <property type="entry name" value="2,3-Dihydroxybiphenyl 1,2-Dioxygenase, domain 1"/>
    <property type="match status" value="1"/>
</dbReference>
<dbReference type="OrthoDB" id="9793039at2"/>
<proteinExistence type="predicted"/>
<dbReference type="Pfam" id="PF18029">
    <property type="entry name" value="Glyoxalase_6"/>
    <property type="match status" value="1"/>
</dbReference>
<accession>A0A1H8YM87</accession>
<dbReference type="EMBL" id="FOEF01000026">
    <property type="protein sequence ID" value="SEP53300.1"/>
    <property type="molecule type" value="Genomic_DNA"/>
</dbReference>
<evidence type="ECO:0000313" key="3">
    <source>
        <dbReference type="Proteomes" id="UP000198582"/>
    </source>
</evidence>
<dbReference type="AlphaFoldDB" id="A0A1H8YM87"/>
<dbReference type="RefSeq" id="WP_091627890.1">
    <property type="nucleotide sequence ID" value="NZ_FOEF01000026.1"/>
</dbReference>
<evidence type="ECO:0000313" key="2">
    <source>
        <dbReference type="EMBL" id="SEP53300.1"/>
    </source>
</evidence>